<evidence type="ECO:0008006" key="4">
    <source>
        <dbReference type="Google" id="ProtNLM"/>
    </source>
</evidence>
<dbReference type="AlphaFoldDB" id="A0A166AXF1"/>
<comment type="caution">
    <text evidence="2">The sequence shown here is derived from an EMBL/GenBank/DDBJ whole genome shotgun (WGS) entry which is preliminary data.</text>
</comment>
<evidence type="ECO:0000313" key="2">
    <source>
        <dbReference type="EMBL" id="KZX12594.1"/>
    </source>
</evidence>
<keyword evidence="1" id="KW-1133">Transmembrane helix</keyword>
<keyword evidence="3" id="KW-1185">Reference proteome</keyword>
<accession>A0A166AXF1</accession>
<evidence type="ECO:0000313" key="3">
    <source>
        <dbReference type="Proteomes" id="UP000077245"/>
    </source>
</evidence>
<dbReference type="RefSeq" id="WP_067091048.1">
    <property type="nucleotide sequence ID" value="NZ_LWMV01000165.1"/>
</dbReference>
<sequence length="109" mass="12443">MIELNYLIYIVVFIVGAIAGLLFSYKKHGEPIIFKEINYLVLIMSIIGFFLLFNYGLISFILIPLISISISLFLISFVLGMRPGYGRYEIAIGLMISIIIWIINNLIHL</sequence>
<evidence type="ECO:0000256" key="1">
    <source>
        <dbReference type="SAM" id="Phobius"/>
    </source>
</evidence>
<dbReference type="InterPro" id="IPR019211">
    <property type="entry name" value="EhaL"/>
</dbReference>
<dbReference type="Pfam" id="PF09877">
    <property type="entry name" value="EhaL"/>
    <property type="match status" value="1"/>
</dbReference>
<feature type="transmembrane region" description="Helical" evidence="1">
    <location>
        <begin position="6"/>
        <end position="25"/>
    </location>
</feature>
<dbReference type="STRING" id="49547.MBCUR_10050"/>
<keyword evidence="1" id="KW-0472">Membrane</keyword>
<dbReference type="OrthoDB" id="64436at2157"/>
<feature type="transmembrane region" description="Helical" evidence="1">
    <location>
        <begin position="61"/>
        <end position="81"/>
    </location>
</feature>
<feature type="transmembrane region" description="Helical" evidence="1">
    <location>
        <begin position="88"/>
        <end position="107"/>
    </location>
</feature>
<keyword evidence="1" id="KW-0812">Transmembrane</keyword>
<name>A0A166AXF1_9EURY</name>
<dbReference type="EMBL" id="LWMV01000165">
    <property type="protein sequence ID" value="KZX12594.1"/>
    <property type="molecule type" value="Genomic_DNA"/>
</dbReference>
<proteinExistence type="predicted"/>
<gene>
    <name evidence="2" type="ORF">MBCUR_10050</name>
</gene>
<reference evidence="2 3" key="1">
    <citation type="submission" date="2016-04" db="EMBL/GenBank/DDBJ databases">
        <title>Genome sequence of Methanobrevibacter curvatus DSM 11111.</title>
        <authorList>
            <person name="Poehlein A."/>
            <person name="Seedorf H."/>
            <person name="Daniel R."/>
        </authorList>
    </citation>
    <scope>NUCLEOTIDE SEQUENCE [LARGE SCALE GENOMIC DNA]</scope>
    <source>
        <strain evidence="2 3">DSM 11111</strain>
    </source>
</reference>
<dbReference type="PATRIC" id="fig|49547.3.peg.1074"/>
<feature type="transmembrane region" description="Helical" evidence="1">
    <location>
        <begin position="37"/>
        <end position="55"/>
    </location>
</feature>
<protein>
    <recommendedName>
        <fullName evidence="4">NiFe hydrogenase</fullName>
    </recommendedName>
</protein>
<organism evidence="2 3">
    <name type="scientific">Methanobrevibacter curvatus</name>
    <dbReference type="NCBI Taxonomy" id="49547"/>
    <lineage>
        <taxon>Archaea</taxon>
        <taxon>Methanobacteriati</taxon>
        <taxon>Methanobacteriota</taxon>
        <taxon>Methanomada group</taxon>
        <taxon>Methanobacteria</taxon>
        <taxon>Methanobacteriales</taxon>
        <taxon>Methanobacteriaceae</taxon>
        <taxon>Methanobrevibacter</taxon>
    </lineage>
</organism>
<dbReference type="Proteomes" id="UP000077245">
    <property type="component" value="Unassembled WGS sequence"/>
</dbReference>